<protein>
    <submittedName>
        <fullName evidence="2">Uncharacterized protein</fullName>
    </submittedName>
</protein>
<evidence type="ECO:0000313" key="3">
    <source>
        <dbReference type="Proteomes" id="UP001341840"/>
    </source>
</evidence>
<dbReference type="EMBL" id="JASCZI010271995">
    <property type="protein sequence ID" value="MED6218967.1"/>
    <property type="molecule type" value="Genomic_DNA"/>
</dbReference>
<accession>A0ABU6Z8Q2</accession>
<evidence type="ECO:0000256" key="1">
    <source>
        <dbReference type="SAM" id="MobiDB-lite"/>
    </source>
</evidence>
<name>A0ABU6Z8Q2_9FABA</name>
<comment type="caution">
    <text evidence="2">The sequence shown here is derived from an EMBL/GenBank/DDBJ whole genome shotgun (WGS) entry which is preliminary data.</text>
</comment>
<dbReference type="Proteomes" id="UP001341840">
    <property type="component" value="Unassembled WGS sequence"/>
</dbReference>
<reference evidence="2 3" key="1">
    <citation type="journal article" date="2023" name="Plants (Basel)">
        <title>Bridging the Gap: Combining Genomics and Transcriptomics Approaches to Understand Stylosanthes scabra, an Orphan Legume from the Brazilian Caatinga.</title>
        <authorList>
            <person name="Ferreira-Neto J.R.C."/>
            <person name="da Silva M.D."/>
            <person name="Binneck E."/>
            <person name="de Melo N.F."/>
            <person name="da Silva R.H."/>
            <person name="de Melo A.L.T.M."/>
            <person name="Pandolfi V."/>
            <person name="Bustamante F.O."/>
            <person name="Brasileiro-Vidal A.C."/>
            <person name="Benko-Iseppon A.M."/>
        </authorList>
    </citation>
    <scope>NUCLEOTIDE SEQUENCE [LARGE SCALE GENOMIC DNA]</scope>
    <source>
        <tissue evidence="2">Leaves</tissue>
    </source>
</reference>
<proteinExistence type="predicted"/>
<keyword evidence="3" id="KW-1185">Reference proteome</keyword>
<gene>
    <name evidence="2" type="ORF">PIB30_031410</name>
</gene>
<organism evidence="2 3">
    <name type="scientific">Stylosanthes scabra</name>
    <dbReference type="NCBI Taxonomy" id="79078"/>
    <lineage>
        <taxon>Eukaryota</taxon>
        <taxon>Viridiplantae</taxon>
        <taxon>Streptophyta</taxon>
        <taxon>Embryophyta</taxon>
        <taxon>Tracheophyta</taxon>
        <taxon>Spermatophyta</taxon>
        <taxon>Magnoliopsida</taxon>
        <taxon>eudicotyledons</taxon>
        <taxon>Gunneridae</taxon>
        <taxon>Pentapetalae</taxon>
        <taxon>rosids</taxon>
        <taxon>fabids</taxon>
        <taxon>Fabales</taxon>
        <taxon>Fabaceae</taxon>
        <taxon>Papilionoideae</taxon>
        <taxon>50 kb inversion clade</taxon>
        <taxon>dalbergioids sensu lato</taxon>
        <taxon>Dalbergieae</taxon>
        <taxon>Pterocarpus clade</taxon>
        <taxon>Stylosanthes</taxon>
    </lineage>
</organism>
<feature type="region of interest" description="Disordered" evidence="1">
    <location>
        <begin position="1"/>
        <end position="126"/>
    </location>
</feature>
<sequence length="126" mass="14317">MKKSPLSPPSLLKHASGNSRGKGMMGRLQKSRKPHPTKKIITILRHVNKEKRNAPSQRLDHKKTRSSRNSEERNSPHTRQVTGSRQNHPEKDRKMGRKLASLAQKPQAPEWGQCYGPTSKAQIIKE</sequence>
<evidence type="ECO:0000313" key="2">
    <source>
        <dbReference type="EMBL" id="MED6218967.1"/>
    </source>
</evidence>
<feature type="compositionally biased region" description="Polar residues" evidence="1">
    <location>
        <begin position="77"/>
        <end position="86"/>
    </location>
</feature>
<feature type="compositionally biased region" description="Basic residues" evidence="1">
    <location>
        <begin position="29"/>
        <end position="38"/>
    </location>
</feature>